<accession>A0A4R6QL67</accession>
<protein>
    <submittedName>
        <fullName evidence="1">Uncharacterized protein</fullName>
    </submittedName>
</protein>
<keyword evidence="2" id="KW-1185">Reference proteome</keyword>
<name>A0A4R6QL67_9BURK</name>
<evidence type="ECO:0000313" key="1">
    <source>
        <dbReference type="EMBL" id="TDP63412.1"/>
    </source>
</evidence>
<comment type="caution">
    <text evidence="1">The sequence shown here is derived from an EMBL/GenBank/DDBJ whole genome shotgun (WGS) entry which is preliminary data.</text>
</comment>
<sequence length="76" mass="8152">MSTSLVHVMPSDSARLGAVQATAEHLVAFGFKVWEFLNQAGAASSRESVRALVRDTAATRPQLADAMRRAGHGNWS</sequence>
<proteinExistence type="predicted"/>
<evidence type="ECO:0000313" key="2">
    <source>
        <dbReference type="Proteomes" id="UP000295361"/>
    </source>
</evidence>
<organism evidence="1 2">
    <name type="scientific">Roseateles toxinivorans</name>
    <dbReference type="NCBI Taxonomy" id="270368"/>
    <lineage>
        <taxon>Bacteria</taxon>
        <taxon>Pseudomonadati</taxon>
        <taxon>Pseudomonadota</taxon>
        <taxon>Betaproteobacteria</taxon>
        <taxon>Burkholderiales</taxon>
        <taxon>Sphaerotilaceae</taxon>
        <taxon>Roseateles</taxon>
    </lineage>
</organism>
<dbReference type="Proteomes" id="UP000295361">
    <property type="component" value="Unassembled WGS sequence"/>
</dbReference>
<gene>
    <name evidence="1" type="ORF">DES47_105418</name>
</gene>
<dbReference type="RefSeq" id="WP_133702579.1">
    <property type="nucleotide sequence ID" value="NZ_SNXS01000005.1"/>
</dbReference>
<dbReference type="InParanoid" id="A0A4R6QL67"/>
<dbReference type="EMBL" id="SNXS01000005">
    <property type="protein sequence ID" value="TDP63412.1"/>
    <property type="molecule type" value="Genomic_DNA"/>
</dbReference>
<dbReference type="OrthoDB" id="9909092at2"/>
<dbReference type="AlphaFoldDB" id="A0A4R6QL67"/>
<reference evidence="1 2" key="1">
    <citation type="submission" date="2019-03" db="EMBL/GenBank/DDBJ databases">
        <title>Genomic Encyclopedia of Type Strains, Phase IV (KMG-IV): sequencing the most valuable type-strain genomes for metagenomic binning, comparative biology and taxonomic classification.</title>
        <authorList>
            <person name="Goeker M."/>
        </authorList>
    </citation>
    <scope>NUCLEOTIDE SEQUENCE [LARGE SCALE GENOMIC DNA]</scope>
    <source>
        <strain evidence="1 2">DSM 16998</strain>
    </source>
</reference>